<dbReference type="AlphaFoldDB" id="A0A8H7ALA9"/>
<keyword evidence="1" id="KW-0175">Coiled coil</keyword>
<protein>
    <submittedName>
        <fullName evidence="4">Uncharacterized protein</fullName>
    </submittedName>
</protein>
<feature type="coiled-coil region" evidence="1">
    <location>
        <begin position="356"/>
        <end position="383"/>
    </location>
</feature>
<feature type="chain" id="PRO_5034005666" evidence="3">
    <location>
        <begin position="28"/>
        <end position="620"/>
    </location>
</feature>
<feature type="coiled-coil region" evidence="1">
    <location>
        <begin position="212"/>
        <end position="256"/>
    </location>
</feature>
<feature type="signal peptide" evidence="3">
    <location>
        <begin position="1"/>
        <end position="27"/>
    </location>
</feature>
<evidence type="ECO:0000313" key="5">
    <source>
        <dbReference type="Proteomes" id="UP000606974"/>
    </source>
</evidence>
<feature type="compositionally biased region" description="Polar residues" evidence="2">
    <location>
        <begin position="124"/>
        <end position="140"/>
    </location>
</feature>
<gene>
    <name evidence="4" type="ORF">GJ744_005359</name>
</gene>
<organism evidence="4 5">
    <name type="scientific">Endocarpon pusillum</name>
    <dbReference type="NCBI Taxonomy" id="364733"/>
    <lineage>
        <taxon>Eukaryota</taxon>
        <taxon>Fungi</taxon>
        <taxon>Dikarya</taxon>
        <taxon>Ascomycota</taxon>
        <taxon>Pezizomycotina</taxon>
        <taxon>Eurotiomycetes</taxon>
        <taxon>Chaetothyriomycetidae</taxon>
        <taxon>Verrucariales</taxon>
        <taxon>Verrucariaceae</taxon>
        <taxon>Endocarpon</taxon>
    </lineage>
</organism>
<feature type="region of interest" description="Disordered" evidence="2">
    <location>
        <begin position="123"/>
        <end position="157"/>
    </location>
</feature>
<proteinExistence type="predicted"/>
<evidence type="ECO:0000256" key="2">
    <source>
        <dbReference type="SAM" id="MobiDB-lite"/>
    </source>
</evidence>
<evidence type="ECO:0000313" key="4">
    <source>
        <dbReference type="EMBL" id="KAF7511128.1"/>
    </source>
</evidence>
<feature type="region of interest" description="Disordered" evidence="2">
    <location>
        <begin position="51"/>
        <end position="78"/>
    </location>
</feature>
<feature type="compositionally biased region" description="Low complexity" evidence="2">
    <location>
        <begin position="64"/>
        <end position="78"/>
    </location>
</feature>
<keyword evidence="5" id="KW-1185">Reference proteome</keyword>
<sequence length="620" mass="70560">MALKKWQSWASVPRWLFSWWRVPQLTADTLAWKSGATSDHLTTEYECTGYQDHSDDDSQGGEFLTPSSHSLSSVSTRSRSPSLRFGWEKAAKVDAFSSAETLHARGQSTSSSLKGHVSVFPEAATSSTGQPLGNRSTQTVGPCHDREKGQQRRRGLQSQRLIDKRMAVLGVRLRVRESRNALRSIREDLMETDARLSQDLRMLTARSGNVKLEALLSQIEGIQNQREEMQLRESEYNILEDELNRAEWEMKEDETKLYEQMTDVDDHLSLEDSDHHFNEEALDATSSDTASTPPYRSPLEEQWLSRAGDRNLALEQLQELRAERARWVEEERVLHRVGRKLDEEAQHFLDSFDSRHVSLKGDLVQIEAELARLQENLSEQADVLYSSSQFDEEGETIDRPSAEPILNMAITDDPDAASKDPLFLREDRHHPIFSDAALDSNQDSISTVRYINEWLLHILRRSAIEVRRFKTTEKIRTLPLEREQLTRLVLEWWFKDETVMLFPQGGKDAGSSVSPTSKGNWGEGTIKATHSDSVSLRRRTCPVSTENWEKYPIRATRSDSVLLSVDRIACRLQATHSLQLDAATGMTVFPGLNIMEDSYRATASTRPRQIDGAIYSAFPR</sequence>
<comment type="caution">
    <text evidence="4">The sequence shown here is derived from an EMBL/GenBank/DDBJ whole genome shotgun (WGS) entry which is preliminary data.</text>
</comment>
<keyword evidence="3" id="KW-0732">Signal</keyword>
<accession>A0A8H7ALA9</accession>
<evidence type="ECO:0000256" key="3">
    <source>
        <dbReference type="SAM" id="SignalP"/>
    </source>
</evidence>
<dbReference type="Proteomes" id="UP000606974">
    <property type="component" value="Unassembled WGS sequence"/>
</dbReference>
<dbReference type="OrthoDB" id="3553547at2759"/>
<evidence type="ECO:0000256" key="1">
    <source>
        <dbReference type="SAM" id="Coils"/>
    </source>
</evidence>
<name>A0A8H7ALA9_9EURO</name>
<reference evidence="4" key="1">
    <citation type="submission" date="2020-02" db="EMBL/GenBank/DDBJ databases">
        <authorList>
            <person name="Palmer J.M."/>
        </authorList>
    </citation>
    <scope>NUCLEOTIDE SEQUENCE</scope>
    <source>
        <strain evidence="4">EPUS1.4</strain>
        <tissue evidence="4">Thallus</tissue>
    </source>
</reference>
<feature type="region of interest" description="Disordered" evidence="2">
    <location>
        <begin position="506"/>
        <end position="525"/>
    </location>
</feature>
<dbReference type="EMBL" id="JAACFV010000023">
    <property type="protein sequence ID" value="KAF7511128.1"/>
    <property type="molecule type" value="Genomic_DNA"/>
</dbReference>